<dbReference type="GO" id="GO:0031012">
    <property type="term" value="C:extracellular matrix"/>
    <property type="evidence" value="ECO:0007669"/>
    <property type="project" value="InterPro"/>
</dbReference>
<keyword evidence="4" id="KW-0862">Zinc</keyword>
<dbReference type="Gene3D" id="3.40.390.10">
    <property type="entry name" value="Collagenase (Catalytic Domain)"/>
    <property type="match status" value="1"/>
</dbReference>
<dbReference type="AlphaFoldDB" id="A0AAX3ALF2"/>
<name>A0AAX3ALF2_HALDO</name>
<protein>
    <submittedName>
        <fullName evidence="7">Matrixin family metalloprotease</fullName>
        <ecNumber evidence="7">3.4.24.-</ecNumber>
    </submittedName>
</protein>
<dbReference type="EC" id="3.4.24.-" evidence="7"/>
<dbReference type="EMBL" id="BAAADN010000026">
    <property type="protein sequence ID" value="GAA0461113.1"/>
    <property type="molecule type" value="Genomic_DNA"/>
</dbReference>
<evidence type="ECO:0000313" key="6">
    <source>
        <dbReference type="EMBL" id="GAA0461113.1"/>
    </source>
</evidence>
<keyword evidence="1" id="KW-0645">Protease</keyword>
<keyword evidence="3 7" id="KW-0378">Hydrolase</keyword>
<dbReference type="GO" id="GO:0006508">
    <property type="term" value="P:proteolysis"/>
    <property type="evidence" value="ECO:0007669"/>
    <property type="project" value="UniProtKB-KW"/>
</dbReference>
<reference evidence="7" key="2">
    <citation type="submission" date="2022-04" db="EMBL/GenBank/DDBJ databases">
        <title>Sequencing and genomic assembly of Halococcus dombrowskii.</title>
        <authorList>
            <person name="Lim S.W."/>
            <person name="MacLea K.S."/>
        </authorList>
    </citation>
    <scope>NUCLEOTIDE SEQUENCE</scope>
    <source>
        <strain evidence="7">H4</strain>
    </source>
</reference>
<feature type="domain" description="Peptidase M10 metallopeptidase" evidence="5">
    <location>
        <begin position="144"/>
        <end position="178"/>
    </location>
</feature>
<dbReference type="InterPro" id="IPR024079">
    <property type="entry name" value="MetalloPept_cat_dom_sf"/>
</dbReference>
<keyword evidence="2" id="KW-0479">Metal-binding</keyword>
<dbReference type="SUPFAM" id="SSF55486">
    <property type="entry name" value="Metalloproteases ('zincins'), catalytic domain"/>
    <property type="match status" value="1"/>
</dbReference>
<dbReference type="GO" id="GO:0008270">
    <property type="term" value="F:zinc ion binding"/>
    <property type="evidence" value="ECO:0007669"/>
    <property type="project" value="InterPro"/>
</dbReference>
<evidence type="ECO:0000313" key="7">
    <source>
        <dbReference type="EMBL" id="UOO94889.1"/>
    </source>
</evidence>
<dbReference type="KEGG" id="hdo:MUK72_13070"/>
<keyword evidence="8" id="KW-1185">Reference proteome</keyword>
<dbReference type="GO" id="GO:0004222">
    <property type="term" value="F:metalloendopeptidase activity"/>
    <property type="evidence" value="ECO:0007669"/>
    <property type="project" value="InterPro"/>
</dbReference>
<dbReference type="Proteomes" id="UP000830542">
    <property type="component" value="Chromosome"/>
</dbReference>
<organism evidence="7 8">
    <name type="scientific">Halococcus dombrowskii</name>
    <dbReference type="NCBI Taxonomy" id="179637"/>
    <lineage>
        <taxon>Archaea</taxon>
        <taxon>Methanobacteriati</taxon>
        <taxon>Methanobacteriota</taxon>
        <taxon>Stenosarchaea group</taxon>
        <taxon>Halobacteria</taxon>
        <taxon>Halobacteriales</taxon>
        <taxon>Halococcaceae</taxon>
        <taxon>Halococcus</taxon>
    </lineage>
</organism>
<gene>
    <name evidence="6" type="ORF">GCM10008985_17010</name>
    <name evidence="7" type="ORF">MUK72_13070</name>
</gene>
<evidence type="ECO:0000256" key="2">
    <source>
        <dbReference type="ARBA" id="ARBA00022723"/>
    </source>
</evidence>
<dbReference type="InterPro" id="IPR001818">
    <property type="entry name" value="Pept_M10_metallopeptidase"/>
</dbReference>
<sequence>MRGTNRRTTVLSVLVVATLVLSAGCIGLSERSLPDGLAGYAGDPDNPYGDRNITVAVTATDSERSFAPLVADAADYWETRGERYLNYSVNVTFVANESDPDIRVSFVPRIDRCGEVESAAGCAPEITSPSQTGETVGVRALDNLSANSTVRVLEHEFGHALGLGHGDPPRELMATHTTLTSLPKPNASERALAWNDSTLSVFVTDDVSAAEREGIDHALDYYDRGAEGHVPKNVSFRVVSRFENADVVIRPAERSPCGPGAGSCGSVFGSDSDGDGALETYTRLEIVYSGLDADAVGWHVARWLALGFGIENESAYPPVLRETTGHDERRGDWWR</sequence>
<reference evidence="6" key="1">
    <citation type="journal article" date="2014" name="Int. J. Syst. Evol. Microbiol.">
        <title>Complete genome sequence of Corynebacterium casei LMG S-19264T (=DSM 44701T), isolated from a smear-ripened cheese.</title>
        <authorList>
            <consortium name="US DOE Joint Genome Institute (JGI-PGF)"/>
            <person name="Walter F."/>
            <person name="Albersmeier A."/>
            <person name="Kalinowski J."/>
            <person name="Ruckert C."/>
        </authorList>
    </citation>
    <scope>NUCLEOTIDE SEQUENCE</scope>
    <source>
        <strain evidence="6">JCM 12289</strain>
    </source>
</reference>
<accession>A0AAX3ALF2</accession>
<proteinExistence type="predicted"/>
<evidence type="ECO:0000256" key="4">
    <source>
        <dbReference type="ARBA" id="ARBA00022833"/>
    </source>
</evidence>
<dbReference type="Pfam" id="PF00413">
    <property type="entry name" value="Peptidase_M10"/>
    <property type="match status" value="1"/>
</dbReference>
<dbReference type="GeneID" id="71762796"/>
<evidence type="ECO:0000256" key="3">
    <source>
        <dbReference type="ARBA" id="ARBA00022801"/>
    </source>
</evidence>
<dbReference type="Proteomes" id="UP001500962">
    <property type="component" value="Unassembled WGS sequence"/>
</dbReference>
<dbReference type="RefSeq" id="WP_244701662.1">
    <property type="nucleotide sequence ID" value="NZ_BAAADN010000026.1"/>
</dbReference>
<evidence type="ECO:0000256" key="1">
    <source>
        <dbReference type="ARBA" id="ARBA00022670"/>
    </source>
</evidence>
<dbReference type="PROSITE" id="PS51257">
    <property type="entry name" value="PROKAR_LIPOPROTEIN"/>
    <property type="match status" value="1"/>
</dbReference>
<keyword evidence="7" id="KW-0482">Metalloprotease</keyword>
<reference evidence="6" key="3">
    <citation type="submission" date="2023-12" db="EMBL/GenBank/DDBJ databases">
        <authorList>
            <person name="Sun Q."/>
            <person name="Inoue M."/>
        </authorList>
    </citation>
    <scope>NUCLEOTIDE SEQUENCE</scope>
    <source>
        <strain evidence="6">JCM 12289</strain>
    </source>
</reference>
<evidence type="ECO:0000259" key="5">
    <source>
        <dbReference type="Pfam" id="PF00413"/>
    </source>
</evidence>
<dbReference type="EMBL" id="CP095005">
    <property type="protein sequence ID" value="UOO94889.1"/>
    <property type="molecule type" value="Genomic_DNA"/>
</dbReference>
<evidence type="ECO:0000313" key="8">
    <source>
        <dbReference type="Proteomes" id="UP000830542"/>
    </source>
</evidence>